<dbReference type="EMBL" id="LNYL01000033">
    <property type="protein sequence ID" value="KTD26996.1"/>
    <property type="molecule type" value="Genomic_DNA"/>
</dbReference>
<evidence type="ECO:0000313" key="1">
    <source>
        <dbReference type="EMBL" id="KTD26996.1"/>
    </source>
</evidence>
<reference evidence="1 2" key="1">
    <citation type="submission" date="2015-11" db="EMBL/GenBank/DDBJ databases">
        <title>Genomic analysis of 38 Legionella species identifies large and diverse effector repertoires.</title>
        <authorList>
            <person name="Burstein D."/>
            <person name="Amaro F."/>
            <person name="Zusman T."/>
            <person name="Lifshitz Z."/>
            <person name="Cohen O."/>
            <person name="Gilbert J.A."/>
            <person name="Pupko T."/>
            <person name="Shuman H.A."/>
            <person name="Segal G."/>
        </authorList>
    </citation>
    <scope>NUCLEOTIDE SEQUENCE [LARGE SCALE GENOMIC DNA]</scope>
    <source>
        <strain evidence="1 2">PX-1-G2-E2</strain>
    </source>
</reference>
<dbReference type="Pfam" id="PF05013">
    <property type="entry name" value="FGase"/>
    <property type="match status" value="1"/>
</dbReference>
<dbReference type="AlphaFoldDB" id="A0A0W0W3H1"/>
<organism evidence="1 2">
    <name type="scientific">Legionella maceachernii</name>
    <dbReference type="NCBI Taxonomy" id="466"/>
    <lineage>
        <taxon>Bacteria</taxon>
        <taxon>Pseudomonadati</taxon>
        <taxon>Pseudomonadota</taxon>
        <taxon>Gammaproteobacteria</taxon>
        <taxon>Legionellales</taxon>
        <taxon>Legionellaceae</taxon>
        <taxon>Legionella</taxon>
    </lineage>
</organism>
<dbReference type="SUPFAM" id="SSF53187">
    <property type="entry name" value="Zn-dependent exopeptidases"/>
    <property type="match status" value="1"/>
</dbReference>
<keyword evidence="2" id="KW-1185">Reference proteome</keyword>
<dbReference type="STRING" id="466.Lmac_1244"/>
<comment type="caution">
    <text evidence="1">The sequence shown here is derived from an EMBL/GenBank/DDBJ whole genome shotgun (WGS) entry which is preliminary data.</text>
</comment>
<dbReference type="RefSeq" id="WP_058452031.1">
    <property type="nucleotide sequence ID" value="NZ_CAAAIB010000009.1"/>
</dbReference>
<dbReference type="NCBIfam" id="TIGR02017">
    <property type="entry name" value="hutG_amidohyd"/>
    <property type="match status" value="1"/>
</dbReference>
<dbReference type="InterPro" id="IPR007709">
    <property type="entry name" value="N-FG_amidohydro"/>
</dbReference>
<dbReference type="OrthoDB" id="8716700at2"/>
<sequence>MELYQYIPGTVPVLLSLPHTGTYVPNSLLQRFSASAKQLPDTDWHLEQLYSFAQDMGIHLLIATHSRYVVDLNRPPNGKSLYPGKFTTGICPITSFDGGPIYQKGMEPSEEEIQNRIATYWFPYHHKLQSLIDELKTKSRVILFDAHSIRSKVPSLFEGVLPSINLGTADGQSADKALIDKVTTYCQNTAYSTVLNGRFKGGYITRHYGNPAANIDAIQLELTQLNYMDESFPFTYDLDKAKECQTMLSELLTLLIAETSK</sequence>
<dbReference type="PATRIC" id="fig|466.6.peg.1319"/>
<evidence type="ECO:0000313" key="2">
    <source>
        <dbReference type="Proteomes" id="UP000054908"/>
    </source>
</evidence>
<dbReference type="Proteomes" id="UP000054908">
    <property type="component" value="Unassembled WGS sequence"/>
</dbReference>
<dbReference type="InterPro" id="IPR010247">
    <property type="entry name" value="HutG_amidohyd"/>
</dbReference>
<dbReference type="Gene3D" id="3.40.630.40">
    <property type="entry name" value="Zn-dependent exopeptidases"/>
    <property type="match status" value="1"/>
</dbReference>
<name>A0A0W0W3H1_9GAMM</name>
<proteinExistence type="predicted"/>
<accession>A0A0W0W3H1</accession>
<protein>
    <submittedName>
        <fullName evidence="1">N-formylglutamate amidohydrolase</fullName>
    </submittedName>
</protein>
<dbReference type="GO" id="GO:0016787">
    <property type="term" value="F:hydrolase activity"/>
    <property type="evidence" value="ECO:0007669"/>
    <property type="project" value="UniProtKB-KW"/>
</dbReference>
<keyword evidence="1" id="KW-0378">Hydrolase</keyword>
<gene>
    <name evidence="1" type="ORF">Lmac_1244</name>
</gene>